<comment type="similarity">
    <text evidence="2">Belongs to the mitochondrion-specific ribosomal protein mS31 family.</text>
</comment>
<dbReference type="InterPro" id="IPR026299">
    <property type="entry name" value="MRP-S31"/>
</dbReference>
<dbReference type="InParanoid" id="A0A2J7PF71"/>
<protein>
    <recommendedName>
        <fullName evidence="7">Small ribosomal subunit protein mS31</fullName>
    </recommendedName>
    <alternativeName>
        <fullName evidence="8">28S ribosomal protein S31, mitochondrial</fullName>
    </alternativeName>
</protein>
<keyword evidence="10" id="KW-1185">Reference proteome</keyword>
<dbReference type="STRING" id="105785.A0A2J7PF71"/>
<evidence type="ECO:0000256" key="3">
    <source>
        <dbReference type="ARBA" id="ARBA00022946"/>
    </source>
</evidence>
<evidence type="ECO:0000256" key="2">
    <source>
        <dbReference type="ARBA" id="ARBA00011057"/>
    </source>
</evidence>
<dbReference type="PANTHER" id="PTHR13231">
    <property type="entry name" value="MITOCHONDRIAL RIBOSOMAL PROTEIN S31"/>
    <property type="match status" value="1"/>
</dbReference>
<dbReference type="AlphaFoldDB" id="A0A2J7PF71"/>
<evidence type="ECO:0000256" key="6">
    <source>
        <dbReference type="ARBA" id="ARBA00023274"/>
    </source>
</evidence>
<proteinExistence type="inferred from homology"/>
<keyword evidence="4" id="KW-0689">Ribosomal protein</keyword>
<keyword evidence="6" id="KW-0687">Ribonucleoprotein</keyword>
<evidence type="ECO:0000256" key="4">
    <source>
        <dbReference type="ARBA" id="ARBA00022980"/>
    </source>
</evidence>
<evidence type="ECO:0000256" key="5">
    <source>
        <dbReference type="ARBA" id="ARBA00023128"/>
    </source>
</evidence>
<dbReference type="GO" id="GO:0003735">
    <property type="term" value="F:structural constituent of ribosome"/>
    <property type="evidence" value="ECO:0007669"/>
    <property type="project" value="InterPro"/>
</dbReference>
<dbReference type="Pfam" id="PF15433">
    <property type="entry name" value="MRP-S31"/>
    <property type="match status" value="1"/>
</dbReference>
<keyword evidence="3" id="KW-0809">Transit peptide</keyword>
<comment type="subcellular location">
    <subcellularLocation>
        <location evidence="1">Mitochondrion</location>
    </subcellularLocation>
</comment>
<dbReference type="GO" id="GO:0005763">
    <property type="term" value="C:mitochondrial small ribosomal subunit"/>
    <property type="evidence" value="ECO:0007669"/>
    <property type="project" value="InterPro"/>
</dbReference>
<gene>
    <name evidence="9" type="ORF">B7P43_G01548</name>
</gene>
<dbReference type="Proteomes" id="UP000235965">
    <property type="component" value="Unassembled WGS sequence"/>
</dbReference>
<dbReference type="PANTHER" id="PTHR13231:SF3">
    <property type="entry name" value="SMALL RIBOSOMAL SUBUNIT PROTEIN MS31"/>
    <property type="match status" value="1"/>
</dbReference>
<organism evidence="9 10">
    <name type="scientific">Cryptotermes secundus</name>
    <dbReference type="NCBI Taxonomy" id="105785"/>
    <lineage>
        <taxon>Eukaryota</taxon>
        <taxon>Metazoa</taxon>
        <taxon>Ecdysozoa</taxon>
        <taxon>Arthropoda</taxon>
        <taxon>Hexapoda</taxon>
        <taxon>Insecta</taxon>
        <taxon>Pterygota</taxon>
        <taxon>Neoptera</taxon>
        <taxon>Polyneoptera</taxon>
        <taxon>Dictyoptera</taxon>
        <taxon>Blattodea</taxon>
        <taxon>Blattoidea</taxon>
        <taxon>Termitoidae</taxon>
        <taxon>Kalotermitidae</taxon>
        <taxon>Cryptotermitinae</taxon>
        <taxon>Cryptotermes</taxon>
    </lineage>
</organism>
<comment type="caution">
    <text evidence="9">The sequence shown here is derived from an EMBL/GenBank/DDBJ whole genome shotgun (WGS) entry which is preliminary data.</text>
</comment>
<evidence type="ECO:0000313" key="10">
    <source>
        <dbReference type="Proteomes" id="UP000235965"/>
    </source>
</evidence>
<dbReference type="FunCoup" id="A0A2J7PF71">
    <property type="interactions" value="545"/>
</dbReference>
<evidence type="ECO:0000256" key="8">
    <source>
        <dbReference type="ARBA" id="ARBA00035363"/>
    </source>
</evidence>
<evidence type="ECO:0000256" key="7">
    <source>
        <dbReference type="ARBA" id="ARBA00035133"/>
    </source>
</evidence>
<evidence type="ECO:0000313" key="9">
    <source>
        <dbReference type="EMBL" id="PNF14974.1"/>
    </source>
</evidence>
<keyword evidence="5" id="KW-0496">Mitochondrion</keyword>
<reference evidence="9 10" key="1">
    <citation type="submission" date="2017-12" db="EMBL/GenBank/DDBJ databases">
        <title>Hemimetabolous genomes reveal molecular basis of termite eusociality.</title>
        <authorList>
            <person name="Harrison M.C."/>
            <person name="Jongepier E."/>
            <person name="Robertson H.M."/>
            <person name="Arning N."/>
            <person name="Bitard-Feildel T."/>
            <person name="Chao H."/>
            <person name="Childers C.P."/>
            <person name="Dinh H."/>
            <person name="Doddapaneni H."/>
            <person name="Dugan S."/>
            <person name="Gowin J."/>
            <person name="Greiner C."/>
            <person name="Han Y."/>
            <person name="Hu H."/>
            <person name="Hughes D.S.T."/>
            <person name="Huylmans A.-K."/>
            <person name="Kemena C."/>
            <person name="Kremer L.P.M."/>
            <person name="Lee S.L."/>
            <person name="Lopez-Ezquerra A."/>
            <person name="Mallet L."/>
            <person name="Monroy-Kuhn J.M."/>
            <person name="Moser A."/>
            <person name="Murali S.C."/>
            <person name="Muzny D.M."/>
            <person name="Otani S."/>
            <person name="Piulachs M.-D."/>
            <person name="Poelchau M."/>
            <person name="Qu J."/>
            <person name="Schaub F."/>
            <person name="Wada-Katsumata A."/>
            <person name="Worley K.C."/>
            <person name="Xie Q."/>
            <person name="Ylla G."/>
            <person name="Poulsen M."/>
            <person name="Gibbs R.A."/>
            <person name="Schal C."/>
            <person name="Richards S."/>
            <person name="Belles X."/>
            <person name="Korb J."/>
            <person name="Bornberg-Bauer E."/>
        </authorList>
    </citation>
    <scope>NUCLEOTIDE SEQUENCE [LARGE SCALE GENOMIC DNA]</scope>
    <source>
        <tissue evidence="9">Whole body</tissue>
    </source>
</reference>
<dbReference type="OrthoDB" id="5989925at2759"/>
<evidence type="ECO:0000256" key="1">
    <source>
        <dbReference type="ARBA" id="ARBA00004173"/>
    </source>
</evidence>
<dbReference type="EMBL" id="NEVH01026085">
    <property type="protein sequence ID" value="PNF14974.1"/>
    <property type="molecule type" value="Genomic_DNA"/>
</dbReference>
<sequence length="373" mass="42466">MLSVRFLLRITSLQQPPLCQFHKLTGTLFCNSKHEDPSSKDSEGTLKPKKNEEAVKKLNLLLESMAKEEHIASSSSGIGAQLARPPVKLKKKQVNIEKSLTEATKEVAEALGGDVKQTESELLNKLLAPSQALKENDTEAQKPFVSLRDLISGMKIDRNKGTGYLSEEGRAQRVHRILEGRKIATAKERELSIREVVREQQRTKIYDDKIDIFGGEPLGIFKVPESQADTSDVPPELTTWHRLEARELRLAVTHPPSNIFEEMIQWTEQGKLWHFPVNNEQGQVEESKVYFTEHVFLEHHLEPWCPKKGPVRHFMELVCVGLSKNPYITVQMKLEHINWFHNYFEEKKQILQDTGAIPALSDKKETIPGDITP</sequence>
<accession>A0A2J7PF71</accession>
<name>A0A2J7PF71_9NEOP</name>